<proteinExistence type="predicted"/>
<protein>
    <submittedName>
        <fullName evidence="1">Uncharacterized protein</fullName>
    </submittedName>
</protein>
<dbReference type="Proteomes" id="UP000261187">
    <property type="component" value="Unassembled WGS sequence"/>
</dbReference>
<evidence type="ECO:0000313" key="2">
    <source>
        <dbReference type="Proteomes" id="UP000261187"/>
    </source>
</evidence>
<dbReference type="EMBL" id="QSSA01000007">
    <property type="protein sequence ID" value="RGL62556.1"/>
    <property type="molecule type" value="Genomic_DNA"/>
</dbReference>
<dbReference type="RefSeq" id="WP_117692857.1">
    <property type="nucleotide sequence ID" value="NZ_QSSA01000007.1"/>
</dbReference>
<reference evidence="1 2" key="1">
    <citation type="submission" date="2018-08" db="EMBL/GenBank/DDBJ databases">
        <title>A genome reference for cultivated species of the human gut microbiota.</title>
        <authorList>
            <person name="Zou Y."/>
            <person name="Xue W."/>
            <person name="Luo G."/>
        </authorList>
    </citation>
    <scope>NUCLEOTIDE SEQUENCE [LARGE SCALE GENOMIC DNA]</scope>
    <source>
        <strain evidence="1 2">TF06-40</strain>
    </source>
</reference>
<evidence type="ECO:0000313" key="1">
    <source>
        <dbReference type="EMBL" id="RGL62556.1"/>
    </source>
</evidence>
<gene>
    <name evidence="1" type="ORF">DXC61_04705</name>
</gene>
<dbReference type="AlphaFoldDB" id="A0AA92VUP8"/>
<comment type="caution">
    <text evidence="1">The sequence shown here is derived from an EMBL/GenBank/DDBJ whole genome shotgun (WGS) entry which is preliminary data.</text>
</comment>
<accession>A0AA92VUP8</accession>
<name>A0AA92VUP8_9BACT</name>
<organism evidence="1 2">
    <name type="scientific">Segatella copri</name>
    <dbReference type="NCBI Taxonomy" id="165179"/>
    <lineage>
        <taxon>Bacteria</taxon>
        <taxon>Pseudomonadati</taxon>
        <taxon>Bacteroidota</taxon>
        <taxon>Bacteroidia</taxon>
        <taxon>Bacteroidales</taxon>
        <taxon>Prevotellaceae</taxon>
        <taxon>Segatella</taxon>
    </lineage>
</organism>
<sequence>MNKQELYGEVMELASYEEATSDYRQTLSDALDKFSQVVRNLDEQYRPGDWNYRVSSLGKLECYLYDGGKYGLNELV</sequence>